<feature type="coiled-coil region" evidence="1">
    <location>
        <begin position="824"/>
        <end position="851"/>
    </location>
</feature>
<proteinExistence type="predicted"/>
<dbReference type="PANTHER" id="PTHR33104">
    <property type="entry name" value="SI:DKEY-29D5.2"/>
    <property type="match status" value="1"/>
</dbReference>
<organism evidence="4 5">
    <name type="scientific">Favolaschia claudopus</name>
    <dbReference type="NCBI Taxonomy" id="2862362"/>
    <lineage>
        <taxon>Eukaryota</taxon>
        <taxon>Fungi</taxon>
        <taxon>Dikarya</taxon>
        <taxon>Basidiomycota</taxon>
        <taxon>Agaricomycotina</taxon>
        <taxon>Agaricomycetes</taxon>
        <taxon>Agaricomycetidae</taxon>
        <taxon>Agaricales</taxon>
        <taxon>Marasmiineae</taxon>
        <taxon>Mycenaceae</taxon>
        <taxon>Favolaschia</taxon>
    </lineage>
</organism>
<name>A0AAV9ZE09_9AGAR</name>
<feature type="domain" description="CxC2-like cysteine cluster KDZ transposase-associated" evidence="3">
    <location>
        <begin position="113"/>
        <end position="201"/>
    </location>
</feature>
<comment type="caution">
    <text evidence="4">The sequence shown here is derived from an EMBL/GenBank/DDBJ whole genome shotgun (WGS) entry which is preliminary data.</text>
</comment>
<accession>A0AAV9ZE09</accession>
<dbReference type="AlphaFoldDB" id="A0AAV9ZE09"/>
<evidence type="ECO:0000259" key="3">
    <source>
        <dbReference type="Pfam" id="PF18803"/>
    </source>
</evidence>
<dbReference type="InterPro" id="IPR040521">
    <property type="entry name" value="KDZ"/>
</dbReference>
<protein>
    <recommendedName>
        <fullName evidence="3">CxC2-like cysteine cluster KDZ transposase-associated domain-containing protein</fullName>
    </recommendedName>
</protein>
<keyword evidence="1" id="KW-0175">Coiled coil</keyword>
<keyword evidence="5" id="KW-1185">Reference proteome</keyword>
<evidence type="ECO:0000313" key="4">
    <source>
        <dbReference type="EMBL" id="KAK6980667.1"/>
    </source>
</evidence>
<evidence type="ECO:0000313" key="5">
    <source>
        <dbReference type="Proteomes" id="UP001362999"/>
    </source>
</evidence>
<evidence type="ECO:0000256" key="1">
    <source>
        <dbReference type="SAM" id="Coils"/>
    </source>
</evidence>
<dbReference type="Pfam" id="PF18803">
    <property type="entry name" value="CxC2"/>
    <property type="match status" value="1"/>
</dbReference>
<evidence type="ECO:0000256" key="2">
    <source>
        <dbReference type="SAM" id="MobiDB-lite"/>
    </source>
</evidence>
<dbReference type="EMBL" id="JAWWNJ010000157">
    <property type="protein sequence ID" value="KAK6980667.1"/>
    <property type="molecule type" value="Genomic_DNA"/>
</dbReference>
<gene>
    <name evidence="4" type="ORF">R3P38DRAFT_2579598</name>
</gene>
<dbReference type="Proteomes" id="UP001362999">
    <property type="component" value="Unassembled WGS sequence"/>
</dbReference>
<sequence length="954" mass="108553">MQQGIALLPRMQKVLLRSYSHPSVGGPCQCGQPAAYRCEGQCWKPPLRCATCIVADHSNQPFHHIQHWNGRHFTRTSLKALGLVIHTDPRSGAHRCPASKPDQEEPDEDENPADRRKRAFVVVHTNGFHTVDIKYCFCPGEQGIVEEWEQLLAVGLFPASWRHPRTAFTLDVLRQFHVHSLTSKKSTYDFVGALAALTNATFPQDVDNRTREFQRSFRFWRKLSIERRMGQAHGIDSLVPHRQPGSLAVRCPTCPEVNFNVSEATLKDAPEEEIHKHTLFLSVDGNFKMQRKNKGKCSDPDDVALNNGHAYFPDNAKYLKYLQVAKPIKEDENLAECNHFRAERLQNKVKFKNVLDTGVVAVQCARHGFYLHNGMVDLKKGEGFANTDFAVCMSPSEQSKQRRIMFMYDIWCQYVVNLKKRLSTRFQRMLPIILLVVGAIPKMHIHAHIDLCALLWNLNWLVHSAMTVGEMIETGWAEHNLTSGSTKEMNCGHRHDSIDDTSGHWNWQKLIKITAALVRLYRICVLEIRRRKRDFDGCNALTSPEHIAEWEKMDTTPQLDKDGKFVGPPTHAAAYEKMVAQEKTTTASTGLEQTSACALVAEALLLENDQVAVRRLVVQKASADVLAIRRARLVDDLNDHRQRLVLYAPELVSSFSPIDPDTPENEKLHLASDFSESQREELNVCELASVEHALREGSAYDALRDLRLSIQTLNVNIAFKAANIHGTNATTRAQRFLKTLSNDIQVCATGYRLHRKGLVALGMEDDHASLKPLLREELRGKDGKAMAAGQVKDSDPWFWRAAQPSDLSEKEEAEWCVALERARWHRLRALLKRAEEEKETLEEEFQRTITAFGKMQDIWRSLAADAEEPGSKAYAEKQGSMYEELKDRCQKGLLSLPELIAKDLKKEEEKEAKEAEAARQKNNSPEQDEENFWDMKCEWFPPIRCATLLLLWAL</sequence>
<reference evidence="4 5" key="1">
    <citation type="journal article" date="2024" name="J Genomics">
        <title>Draft genome sequencing and assembly of Favolaschia claudopus CIRM-BRFM 2984 isolated from oak limbs.</title>
        <authorList>
            <person name="Navarro D."/>
            <person name="Drula E."/>
            <person name="Chaduli D."/>
            <person name="Cazenave R."/>
            <person name="Ahrendt S."/>
            <person name="Wang J."/>
            <person name="Lipzen A."/>
            <person name="Daum C."/>
            <person name="Barry K."/>
            <person name="Grigoriev I.V."/>
            <person name="Favel A."/>
            <person name="Rosso M.N."/>
            <person name="Martin F."/>
        </authorList>
    </citation>
    <scope>NUCLEOTIDE SEQUENCE [LARGE SCALE GENOMIC DNA]</scope>
    <source>
        <strain evidence="4 5">CIRM-BRFM 2984</strain>
    </source>
</reference>
<dbReference type="PANTHER" id="PTHR33104:SF2">
    <property type="entry name" value="CXC3 LIKE CYSTEINE CLUSTER DOMAIN-CONTAINING PROTEIN"/>
    <property type="match status" value="1"/>
</dbReference>
<dbReference type="InterPro" id="IPR041457">
    <property type="entry name" value="CxC2_KDZ-assoc"/>
</dbReference>
<dbReference type="Pfam" id="PF18758">
    <property type="entry name" value="KDZ"/>
    <property type="match status" value="1"/>
</dbReference>
<feature type="region of interest" description="Disordered" evidence="2">
    <location>
        <begin position="89"/>
        <end position="116"/>
    </location>
</feature>